<dbReference type="EMBL" id="BJTG01000010">
    <property type="protein sequence ID" value="GEJ59010.1"/>
    <property type="molecule type" value="Genomic_DNA"/>
</dbReference>
<accession>A0A7I9VSC0</accession>
<dbReference type="InterPro" id="IPR003593">
    <property type="entry name" value="AAA+_ATPase"/>
</dbReference>
<reference evidence="5" key="1">
    <citation type="journal article" date="2020" name="Appl. Environ. Microbiol.">
        <title>Diazotrophic Anaeromyxobacter Isolates from Soils.</title>
        <authorList>
            <person name="Masuda Y."/>
            <person name="Yamanaka H."/>
            <person name="Xu Z.X."/>
            <person name="Shiratori Y."/>
            <person name="Aono T."/>
            <person name="Amachi S."/>
            <person name="Senoo K."/>
            <person name="Itoh H."/>
        </authorList>
    </citation>
    <scope>NUCLEOTIDE SEQUENCE [LARGE SCALE GENOMIC DNA]</scope>
    <source>
        <strain evidence="5">R267</strain>
    </source>
</reference>
<dbReference type="Gene3D" id="3.40.50.300">
    <property type="entry name" value="P-loop containing nucleotide triphosphate hydrolases"/>
    <property type="match status" value="1"/>
</dbReference>
<comment type="caution">
    <text evidence="4">The sequence shown here is derived from an EMBL/GenBank/DDBJ whole genome shotgun (WGS) entry which is preliminary data.</text>
</comment>
<keyword evidence="5" id="KW-1185">Reference proteome</keyword>
<dbReference type="Pfam" id="PF00005">
    <property type="entry name" value="ABC_tran"/>
    <property type="match status" value="1"/>
</dbReference>
<evidence type="ECO:0000313" key="4">
    <source>
        <dbReference type="EMBL" id="GEJ59010.1"/>
    </source>
</evidence>
<dbReference type="RefSeq" id="WP_176068112.1">
    <property type="nucleotide sequence ID" value="NZ_BJTG01000010.1"/>
</dbReference>
<dbReference type="PANTHER" id="PTHR43038:SF3">
    <property type="entry name" value="ABC TRANSPORTER G FAMILY MEMBER 20 ISOFORM X1"/>
    <property type="match status" value="1"/>
</dbReference>
<dbReference type="GO" id="GO:0005524">
    <property type="term" value="F:ATP binding"/>
    <property type="evidence" value="ECO:0007669"/>
    <property type="project" value="UniProtKB-KW"/>
</dbReference>
<dbReference type="AlphaFoldDB" id="A0A7I9VSC0"/>
<dbReference type="CDD" id="cd03230">
    <property type="entry name" value="ABC_DR_subfamily_A"/>
    <property type="match status" value="1"/>
</dbReference>
<dbReference type="PROSITE" id="PS50893">
    <property type="entry name" value="ABC_TRANSPORTER_2"/>
    <property type="match status" value="1"/>
</dbReference>
<sequence length="308" mass="32812">MTAAPAAALEARGLAKRFGATEALRGLSFAVAPGELYGLVGPDGAGKTTALRALAGLLALDAGEARVLGKDPRRGGAEVREALGLMPQQYSLYRDLTVAENLRFFSRLYVLPRRTFEERAARLLAITRLDRFTGRRADALSGGMYKKLALACALLHEPRVLLLDEPTNGVDPVSRRELWALLHQFVEGGMTVLVSTPYMDEAERCSRVGLVHAGRLLLEGAPRALLDGLEEEAYEVAGGDREAVEAALAARPEVRAASPAGSRLRIDVAPGGAGPVQAALAPLGAGLRRVTPAFEDLFLSRLRREGAA</sequence>
<dbReference type="SUPFAM" id="SSF52540">
    <property type="entry name" value="P-loop containing nucleoside triphosphate hydrolases"/>
    <property type="match status" value="1"/>
</dbReference>
<evidence type="ECO:0000313" key="5">
    <source>
        <dbReference type="Proteomes" id="UP000503640"/>
    </source>
</evidence>
<name>A0A7I9VSC0_9BACT</name>
<dbReference type="GO" id="GO:0016887">
    <property type="term" value="F:ATP hydrolysis activity"/>
    <property type="evidence" value="ECO:0007669"/>
    <property type="project" value="InterPro"/>
</dbReference>
<dbReference type="Proteomes" id="UP000503640">
    <property type="component" value="Unassembled WGS sequence"/>
</dbReference>
<organism evidence="4 5">
    <name type="scientific">Anaeromyxobacter diazotrophicus</name>
    <dbReference type="NCBI Taxonomy" id="2590199"/>
    <lineage>
        <taxon>Bacteria</taxon>
        <taxon>Pseudomonadati</taxon>
        <taxon>Myxococcota</taxon>
        <taxon>Myxococcia</taxon>
        <taxon>Myxococcales</taxon>
        <taxon>Cystobacterineae</taxon>
        <taxon>Anaeromyxobacteraceae</taxon>
        <taxon>Anaeromyxobacter</taxon>
    </lineage>
</organism>
<dbReference type="SMART" id="SM00382">
    <property type="entry name" value="AAA"/>
    <property type="match status" value="1"/>
</dbReference>
<protein>
    <submittedName>
        <fullName evidence="4">ABC transporter ATP-binding protein</fullName>
    </submittedName>
</protein>
<feature type="domain" description="ABC transporter" evidence="3">
    <location>
        <begin position="9"/>
        <end position="238"/>
    </location>
</feature>
<keyword evidence="2 4" id="KW-0067">ATP-binding</keyword>
<proteinExistence type="predicted"/>
<evidence type="ECO:0000256" key="2">
    <source>
        <dbReference type="ARBA" id="ARBA00022840"/>
    </source>
</evidence>
<dbReference type="PANTHER" id="PTHR43038">
    <property type="entry name" value="ATP-BINDING CASSETTE, SUB-FAMILY H, MEMBER 1"/>
    <property type="match status" value="1"/>
</dbReference>
<gene>
    <name evidence="4" type="primary">ybhF-N</name>
    <name evidence="4" type="ORF">AMYX_37510</name>
</gene>
<keyword evidence="1" id="KW-0547">Nucleotide-binding</keyword>
<dbReference type="InterPro" id="IPR027417">
    <property type="entry name" value="P-loop_NTPase"/>
</dbReference>
<evidence type="ECO:0000256" key="1">
    <source>
        <dbReference type="ARBA" id="ARBA00022741"/>
    </source>
</evidence>
<dbReference type="InterPro" id="IPR003439">
    <property type="entry name" value="ABC_transporter-like_ATP-bd"/>
</dbReference>
<evidence type="ECO:0000259" key="3">
    <source>
        <dbReference type="PROSITE" id="PS50893"/>
    </source>
</evidence>